<comment type="function">
    <text evidence="4">Catalyzes the transfer of a formyl group from 10-formyltetrahydrofolate to 5-phospho-ribosyl-glycinamide (GAR), producing 5-phospho-ribosyl-N-formylglycinamide (FGAR) and tetrahydrofolate.</text>
</comment>
<evidence type="ECO:0000256" key="3">
    <source>
        <dbReference type="ARBA" id="ARBA00022755"/>
    </source>
</evidence>
<dbReference type="InterPro" id="IPR004607">
    <property type="entry name" value="GART"/>
</dbReference>
<protein>
    <recommendedName>
        <fullName evidence="4">Phosphoribosylglycinamide formyltransferase</fullName>
        <ecNumber evidence="4">2.1.2.2</ecNumber>
    </recommendedName>
    <alternativeName>
        <fullName evidence="4">5'-phosphoribosylglycinamide transformylase</fullName>
    </alternativeName>
    <alternativeName>
        <fullName evidence="4">GAR transformylase</fullName>
        <shortName evidence="4">GART</shortName>
    </alternativeName>
</protein>
<feature type="domain" description="Formyl transferase N-terminal" evidence="5">
    <location>
        <begin position="5"/>
        <end position="185"/>
    </location>
</feature>
<dbReference type="InterPro" id="IPR036477">
    <property type="entry name" value="Formyl_transf_N_sf"/>
</dbReference>
<feature type="binding site" evidence="4">
    <location>
        <position position="110"/>
    </location>
    <ligand>
        <name>(6R)-10-formyltetrahydrofolate</name>
        <dbReference type="ChEBI" id="CHEBI:195366"/>
    </ligand>
</feature>
<feature type="binding site" evidence="4">
    <location>
        <position position="67"/>
    </location>
    <ligand>
        <name>(6R)-10-formyltetrahydrofolate</name>
        <dbReference type="ChEBI" id="CHEBI:195366"/>
    </ligand>
</feature>
<feature type="site" description="Raises pKa of active site His" evidence="4">
    <location>
        <position position="148"/>
    </location>
</feature>
<accession>A0A7T5R1W3</accession>
<dbReference type="AlphaFoldDB" id="A0A7T5R1W3"/>
<dbReference type="UniPathway" id="UPA00074">
    <property type="reaction ID" value="UER00126"/>
</dbReference>
<proteinExistence type="inferred from homology"/>
<reference evidence="6 7" key="1">
    <citation type="submission" date="2020-07" db="EMBL/GenBank/DDBJ databases">
        <title>Huge and variable diversity of episymbiotic CPR bacteria and DPANN archaea in groundwater ecosystems.</title>
        <authorList>
            <person name="He C.Y."/>
            <person name="Keren R."/>
            <person name="Whittaker M."/>
            <person name="Farag I.F."/>
            <person name="Doudna J."/>
            <person name="Cate J.H.D."/>
            <person name="Banfield J.F."/>
        </authorList>
    </citation>
    <scope>NUCLEOTIDE SEQUENCE [LARGE SCALE GENOMIC DNA]</scope>
    <source>
        <strain evidence="6">NC_groundwater_70_Ag_B-0.1um_54_66</strain>
    </source>
</reference>
<evidence type="ECO:0000256" key="2">
    <source>
        <dbReference type="ARBA" id="ARBA00022679"/>
    </source>
</evidence>
<keyword evidence="2 4" id="KW-0808">Transferase</keyword>
<dbReference type="NCBIfam" id="TIGR00639">
    <property type="entry name" value="PurN"/>
    <property type="match status" value="1"/>
</dbReference>
<feature type="binding site" evidence="4">
    <location>
        <begin position="93"/>
        <end position="96"/>
    </location>
    <ligand>
        <name>(6R)-10-formyltetrahydrofolate</name>
        <dbReference type="ChEBI" id="CHEBI:195366"/>
    </ligand>
</feature>
<dbReference type="EMBL" id="CP066681">
    <property type="protein sequence ID" value="QQG35952.1"/>
    <property type="molecule type" value="Genomic_DNA"/>
</dbReference>
<comment type="similarity">
    <text evidence="4">Belongs to the GART family.</text>
</comment>
<comment type="catalytic activity">
    <reaction evidence="4">
        <text>N(1)-(5-phospho-beta-D-ribosyl)glycinamide + (6R)-10-formyltetrahydrofolate = N(2)-formyl-N(1)-(5-phospho-beta-D-ribosyl)glycinamide + (6S)-5,6,7,8-tetrahydrofolate + H(+)</text>
        <dbReference type="Rhea" id="RHEA:15053"/>
        <dbReference type="ChEBI" id="CHEBI:15378"/>
        <dbReference type="ChEBI" id="CHEBI:57453"/>
        <dbReference type="ChEBI" id="CHEBI:143788"/>
        <dbReference type="ChEBI" id="CHEBI:147286"/>
        <dbReference type="ChEBI" id="CHEBI:195366"/>
        <dbReference type="EC" id="2.1.2.2"/>
    </reaction>
</comment>
<comment type="pathway">
    <text evidence="1 4">Purine metabolism; IMP biosynthesis via de novo pathway; N(2)-formyl-N(1)-(5-phospho-D-ribosyl)glycinamide from N(1)-(5-phospho-D-ribosyl)glycinamide (10-formyl THF route): step 1/1.</text>
</comment>
<organism evidence="6 7">
    <name type="scientific">Micavibrio aeruginosavorus</name>
    <dbReference type="NCBI Taxonomy" id="349221"/>
    <lineage>
        <taxon>Bacteria</taxon>
        <taxon>Pseudomonadati</taxon>
        <taxon>Bdellovibrionota</taxon>
        <taxon>Bdellovibrionia</taxon>
        <taxon>Bdellovibrionales</taxon>
        <taxon>Pseudobdellovibrionaceae</taxon>
        <taxon>Micavibrio</taxon>
    </lineage>
</organism>
<evidence type="ECO:0000256" key="1">
    <source>
        <dbReference type="ARBA" id="ARBA00005054"/>
    </source>
</evidence>
<keyword evidence="3 4" id="KW-0658">Purine biosynthesis</keyword>
<dbReference type="CDD" id="cd08645">
    <property type="entry name" value="FMT_core_GART"/>
    <property type="match status" value="1"/>
</dbReference>
<evidence type="ECO:0000313" key="6">
    <source>
        <dbReference type="EMBL" id="QQG35952.1"/>
    </source>
</evidence>
<feature type="binding site" evidence="4">
    <location>
        <begin position="14"/>
        <end position="16"/>
    </location>
    <ligand>
        <name>N(1)-(5-phospho-beta-D-ribosyl)glycinamide</name>
        <dbReference type="ChEBI" id="CHEBI:143788"/>
    </ligand>
</feature>
<name>A0A7T5R1W3_9BACT</name>
<dbReference type="Gene3D" id="3.40.50.170">
    <property type="entry name" value="Formyl transferase, N-terminal domain"/>
    <property type="match status" value="1"/>
</dbReference>
<dbReference type="SUPFAM" id="SSF53328">
    <property type="entry name" value="Formyltransferase"/>
    <property type="match status" value="1"/>
</dbReference>
<evidence type="ECO:0000256" key="4">
    <source>
        <dbReference type="HAMAP-Rule" id="MF_01930"/>
    </source>
</evidence>
<dbReference type="GO" id="GO:0004644">
    <property type="term" value="F:phosphoribosylglycinamide formyltransferase activity"/>
    <property type="evidence" value="ECO:0007669"/>
    <property type="project" value="UniProtKB-UniRule"/>
</dbReference>
<dbReference type="EC" id="2.1.2.2" evidence="4"/>
<dbReference type="GO" id="GO:0005829">
    <property type="term" value="C:cytosol"/>
    <property type="evidence" value="ECO:0007669"/>
    <property type="project" value="TreeGrafter"/>
</dbReference>
<feature type="active site" description="Proton donor" evidence="4">
    <location>
        <position position="112"/>
    </location>
</feature>
<evidence type="ECO:0000313" key="7">
    <source>
        <dbReference type="Proteomes" id="UP000595362"/>
    </source>
</evidence>
<dbReference type="HAMAP" id="MF_01930">
    <property type="entry name" value="PurN"/>
    <property type="match status" value="1"/>
</dbReference>
<dbReference type="Pfam" id="PF00551">
    <property type="entry name" value="Formyl_trans_N"/>
    <property type="match status" value="1"/>
</dbReference>
<dbReference type="GO" id="GO:0006189">
    <property type="term" value="P:'de novo' IMP biosynthetic process"/>
    <property type="evidence" value="ECO:0007669"/>
    <property type="project" value="UniProtKB-UniRule"/>
</dbReference>
<dbReference type="Proteomes" id="UP000595362">
    <property type="component" value="Chromosome"/>
</dbReference>
<evidence type="ECO:0000259" key="5">
    <source>
        <dbReference type="Pfam" id="PF00551"/>
    </source>
</evidence>
<gene>
    <name evidence="4" type="primary">purN</name>
    <name evidence="6" type="ORF">HYS17_10695</name>
</gene>
<dbReference type="PANTHER" id="PTHR43369">
    <property type="entry name" value="PHOSPHORIBOSYLGLYCINAMIDE FORMYLTRANSFERASE"/>
    <property type="match status" value="1"/>
</dbReference>
<dbReference type="InterPro" id="IPR002376">
    <property type="entry name" value="Formyl_transf_N"/>
</dbReference>
<sequence length="198" mass="21444">MSKIRIAILISGRGSNMESLLQACTAPDFPAETAVVIANRPDAAGIAKAQGYGIQTSIVDHRQYVGRAAFEEALQETLLKHAPVDLVCLAGFMRILTADFVNQWQDRMINIHPSLLPDYKGLDTHARALADGRAETGCTVHYVIPAMDEGPVIVQKRVPILVGDTVDSLAARVLAEEHQAYPEAVRIVAARLSGLHRA</sequence>
<dbReference type="PANTHER" id="PTHR43369:SF2">
    <property type="entry name" value="PHOSPHORIBOSYLGLYCINAMIDE FORMYLTRANSFERASE"/>
    <property type="match status" value="1"/>
</dbReference>